<evidence type="ECO:0000313" key="1">
    <source>
        <dbReference type="EMBL" id="ERG95530.1"/>
    </source>
</evidence>
<dbReference type="Proteomes" id="UP000030710">
    <property type="component" value="Unassembled WGS sequence"/>
</dbReference>
<reference evidence="1 2" key="1">
    <citation type="journal article" date="2013" name="PLoS ONE">
        <title>Assembly-driven community genomics of a hypersaline microbial ecosystem.</title>
        <authorList>
            <person name="Podell S."/>
            <person name="Ugalde J.A."/>
            <person name="Narasingarao P."/>
            <person name="Banfield J.F."/>
            <person name="Heidelberg K.B."/>
            <person name="Allen E.E."/>
        </authorList>
    </citation>
    <scope>NUCLEOTIDE SEQUENCE [LARGE SCALE GENOMIC DNA]</scope>
    <source>
        <strain evidence="2">J07HQW2</strain>
    </source>
</reference>
<accession>U1NES1</accession>
<proteinExistence type="predicted"/>
<name>U1NES1_9EURY</name>
<evidence type="ECO:0000313" key="2">
    <source>
        <dbReference type="Proteomes" id="UP000030710"/>
    </source>
</evidence>
<dbReference type="EMBL" id="KE356561">
    <property type="protein sequence ID" value="ERG95530.1"/>
    <property type="molecule type" value="Genomic_DNA"/>
</dbReference>
<dbReference type="HOGENOM" id="CLU_3178531_0_0_2"/>
<gene>
    <name evidence="1" type="ORF">J07HQW2_01988</name>
</gene>
<dbReference type="eggNOG" id="arCOG02007">
    <property type="taxonomic scope" value="Archaea"/>
</dbReference>
<organism evidence="1 2">
    <name type="scientific">Haloquadratum walsbyi J07HQW2</name>
    <dbReference type="NCBI Taxonomy" id="1238425"/>
    <lineage>
        <taxon>Archaea</taxon>
        <taxon>Methanobacteriati</taxon>
        <taxon>Methanobacteriota</taxon>
        <taxon>Stenosarchaea group</taxon>
        <taxon>Halobacteria</taxon>
        <taxon>Halobacteriales</taxon>
        <taxon>Haloferacaceae</taxon>
        <taxon>Haloquadratum</taxon>
    </lineage>
</organism>
<dbReference type="AlphaFoldDB" id="U1NES1"/>
<dbReference type="STRING" id="1238425.J07HQW2_01988"/>
<sequence>MLLLLEDHARIINVFVTARRALGQDVNELTNNPMSMATPIADTAID</sequence>
<protein>
    <submittedName>
        <fullName evidence="1">Uncharacterized protein</fullName>
    </submittedName>
</protein>